<dbReference type="InterPro" id="IPR012337">
    <property type="entry name" value="RNaseH-like_sf"/>
</dbReference>
<dbReference type="SUPFAM" id="SSF53098">
    <property type="entry name" value="Ribonuclease H-like"/>
    <property type="match status" value="1"/>
</dbReference>
<gene>
    <name evidence="2" type="ORF">UXM345_LOCUS8390</name>
    <name evidence="1" type="ORF">XDN619_LOCUS1790</name>
</gene>
<proteinExistence type="predicted"/>
<evidence type="ECO:0000313" key="1">
    <source>
        <dbReference type="EMBL" id="CAF1969244.1"/>
    </source>
</evidence>
<dbReference type="Proteomes" id="UP000663887">
    <property type="component" value="Unassembled WGS sequence"/>
</dbReference>
<evidence type="ECO:0000313" key="2">
    <source>
        <dbReference type="EMBL" id="CAF3861199.1"/>
    </source>
</evidence>
<protein>
    <recommendedName>
        <fullName evidence="4">HAT C-terminal dimerisation domain-containing protein</fullName>
    </recommendedName>
</protein>
<accession>A0A816M092</accession>
<evidence type="ECO:0008006" key="4">
    <source>
        <dbReference type="Google" id="ProtNLM"/>
    </source>
</evidence>
<name>A0A816M092_9BILA</name>
<dbReference type="PANTHER" id="PTHR46289:SF14">
    <property type="entry name" value="DUF4371 DOMAIN-CONTAINING PROTEIN"/>
    <property type="match status" value="1"/>
</dbReference>
<organism evidence="1 3">
    <name type="scientific">Rotaria magnacalcarata</name>
    <dbReference type="NCBI Taxonomy" id="392030"/>
    <lineage>
        <taxon>Eukaryota</taxon>
        <taxon>Metazoa</taxon>
        <taxon>Spiralia</taxon>
        <taxon>Gnathifera</taxon>
        <taxon>Rotifera</taxon>
        <taxon>Eurotatoria</taxon>
        <taxon>Bdelloidea</taxon>
        <taxon>Philodinida</taxon>
        <taxon>Philodinidae</taxon>
        <taxon>Rotaria</taxon>
    </lineage>
</organism>
<sequence>MGSDRCLLSDCSTWDDGASVVAGKLGGVQNLRQNIVPRAVYVHCSNHSLDLVIVFACSLQVIKTFFGTVKNVINFINASPKRKTMLSKAIELTTDSTKRRQLVKLYETRWVEKHTSIIVFKQLHLVVIVTLEHFIENGDSETSSLASGYEKLLTDIDSAVPLIIVNRVFCITKSYAEQLQEPTCDLVKCYRSIEQASLYLSELIYNNDELDNLYNEFDKFLEVNEIDNRLSRVTYRRYETTKDYFTDIYRTFIQMTIDELGRRFSEHQKIVMTISKLIPSNIDNFQFSDVSELFNQYKDDLQTDDTCIHKAEFDTWKFTTLQMPEAKQPTCAERSFSILKLIKTDLRNRTGDERLSDLAVISIHRSIAHQLNIDNVIDEIAKSKCRLSSANDFN</sequence>
<dbReference type="EMBL" id="CAJOBF010000730">
    <property type="protein sequence ID" value="CAF3861199.1"/>
    <property type="molecule type" value="Genomic_DNA"/>
</dbReference>
<dbReference type="InterPro" id="IPR052958">
    <property type="entry name" value="IFN-induced_PKR_regulator"/>
</dbReference>
<dbReference type="PANTHER" id="PTHR46289">
    <property type="entry name" value="52 KDA REPRESSOR OF THE INHIBITOR OF THE PROTEIN KINASE-LIKE PROTEIN-RELATED"/>
    <property type="match status" value="1"/>
</dbReference>
<dbReference type="EMBL" id="CAJNRG010000084">
    <property type="protein sequence ID" value="CAF1969244.1"/>
    <property type="molecule type" value="Genomic_DNA"/>
</dbReference>
<comment type="caution">
    <text evidence="1">The sequence shown here is derived from an EMBL/GenBank/DDBJ whole genome shotgun (WGS) entry which is preliminary data.</text>
</comment>
<dbReference type="Proteomes" id="UP000663842">
    <property type="component" value="Unassembled WGS sequence"/>
</dbReference>
<dbReference type="AlphaFoldDB" id="A0A816M092"/>
<evidence type="ECO:0000313" key="3">
    <source>
        <dbReference type="Proteomes" id="UP000663887"/>
    </source>
</evidence>
<reference evidence="1" key="1">
    <citation type="submission" date="2021-02" db="EMBL/GenBank/DDBJ databases">
        <authorList>
            <person name="Nowell W R."/>
        </authorList>
    </citation>
    <scope>NUCLEOTIDE SEQUENCE</scope>
</reference>